<gene>
    <name evidence="1" type="ORF">LY90DRAFT_508745</name>
</gene>
<keyword evidence="2" id="KW-1185">Reference proteome</keyword>
<evidence type="ECO:0000313" key="2">
    <source>
        <dbReference type="Proteomes" id="UP000193920"/>
    </source>
</evidence>
<name>A0A1Y2CR08_9FUNG</name>
<protein>
    <submittedName>
        <fullName evidence="1">Uncharacterized protein</fullName>
    </submittedName>
</protein>
<organism evidence="1 2">
    <name type="scientific">Neocallimastix californiae</name>
    <dbReference type="NCBI Taxonomy" id="1754190"/>
    <lineage>
        <taxon>Eukaryota</taxon>
        <taxon>Fungi</taxon>
        <taxon>Fungi incertae sedis</taxon>
        <taxon>Chytridiomycota</taxon>
        <taxon>Chytridiomycota incertae sedis</taxon>
        <taxon>Neocallimastigomycetes</taxon>
        <taxon>Neocallimastigales</taxon>
        <taxon>Neocallimastigaceae</taxon>
        <taxon>Neocallimastix</taxon>
    </lineage>
</organism>
<evidence type="ECO:0000313" key="1">
    <source>
        <dbReference type="EMBL" id="ORY49264.1"/>
    </source>
</evidence>
<dbReference type="EMBL" id="MCOG01000100">
    <property type="protein sequence ID" value="ORY49264.1"/>
    <property type="molecule type" value="Genomic_DNA"/>
</dbReference>
<dbReference type="OrthoDB" id="5597648at2759"/>
<comment type="caution">
    <text evidence="1">The sequence shown here is derived from an EMBL/GenBank/DDBJ whole genome shotgun (WGS) entry which is preliminary data.</text>
</comment>
<proteinExistence type="predicted"/>
<dbReference type="Proteomes" id="UP000193920">
    <property type="component" value="Unassembled WGS sequence"/>
</dbReference>
<accession>A0A1Y2CR08</accession>
<dbReference type="AlphaFoldDB" id="A0A1Y2CR08"/>
<sequence length="430" mass="49947">MYFNILYSPKWGNWKKSFINGIDKIYETLDSGFKIENKDQQEGSSISQNLQKQREYQLEHSDNNNNNFNLGAFSKKAFNALTDMIVSPISQGLESSPDNTEVLFDFNNPTYQQLFSEEGGENIKMTMNTYIKYAKERLMKFRYPELVQSKFQAMDVLFDKIEINTILKSNDTISSILTEEAITTKYKGFLESFDMEAGILEKLQKIVEPVLTMSKDKYSSFQKEFSIALLDLKEKNGDPEKLNILITETLDSIQSNETRTMTTYSVAACEQLLKIAEVILLYIKDIRLKQNDYQEGRLAEEPIDIYNTIALAKSICSICIILLRECKFIAFEYLNSYYLIYQYIENFNNLQNENSPEERIVTLRINEIKDHIKNNKNRMMNTLESALIHIHEIFMGNLPLLQLLTTYQTKTTTKAKVHQPKEQIAMNINN</sequence>
<reference evidence="1 2" key="1">
    <citation type="submission" date="2016-08" db="EMBL/GenBank/DDBJ databases">
        <title>A Parts List for Fungal Cellulosomes Revealed by Comparative Genomics.</title>
        <authorList>
            <consortium name="DOE Joint Genome Institute"/>
            <person name="Haitjema C.H."/>
            <person name="Gilmore S.P."/>
            <person name="Henske J.K."/>
            <person name="Solomon K.V."/>
            <person name="De Groot R."/>
            <person name="Kuo A."/>
            <person name="Mondo S.J."/>
            <person name="Salamov A.A."/>
            <person name="Labutti K."/>
            <person name="Zhao Z."/>
            <person name="Chiniquy J."/>
            <person name="Barry K."/>
            <person name="Brewer H.M."/>
            <person name="Purvine S.O."/>
            <person name="Wright A.T."/>
            <person name="Boxma B."/>
            <person name="Van Alen T."/>
            <person name="Hackstein J.H."/>
            <person name="Baker S.E."/>
            <person name="Grigoriev I.V."/>
            <person name="O'Malley M.A."/>
        </authorList>
    </citation>
    <scope>NUCLEOTIDE SEQUENCE [LARGE SCALE GENOMIC DNA]</scope>
    <source>
        <strain evidence="1 2">G1</strain>
    </source>
</reference>